<dbReference type="Proteomes" id="UP000287563">
    <property type="component" value="Unassembled WGS sequence"/>
</dbReference>
<keyword evidence="2" id="KW-1185">Reference proteome</keyword>
<protein>
    <submittedName>
        <fullName evidence="1">Uncharacterized protein</fullName>
    </submittedName>
</protein>
<evidence type="ECO:0000313" key="2">
    <source>
        <dbReference type="Proteomes" id="UP000287563"/>
    </source>
</evidence>
<gene>
    <name evidence="1" type="ORF">EDI28_15885</name>
</gene>
<name>A0A444JNB1_9GAMM</name>
<reference evidence="1 2" key="1">
    <citation type="submission" date="2018-11" db="EMBL/GenBank/DDBJ databases">
        <title>Photobacterium sp. BEI247 sp. nov., a marine bacterium isolated from Yongle Blue Hole in the South China Sea.</title>
        <authorList>
            <person name="Wang X."/>
        </authorList>
    </citation>
    <scope>NUCLEOTIDE SEQUENCE [LARGE SCALE GENOMIC DNA]</scope>
    <source>
        <strain evidence="2">BEI247</strain>
    </source>
</reference>
<dbReference type="RefSeq" id="WP_128784845.1">
    <property type="nucleotide sequence ID" value="NZ_JAKJSG010000121.1"/>
</dbReference>
<sequence length="84" mass="9971">MKQREIKQGENKDDLLLMVKRLSLWLSYWGSNNDEHIVQMEAWKEMLIEQELVELSASIEQMIFHMKSTKLHLLLAEENLNNSV</sequence>
<dbReference type="EMBL" id="RJLM01000006">
    <property type="protein sequence ID" value="RWX54574.1"/>
    <property type="molecule type" value="Genomic_DNA"/>
</dbReference>
<dbReference type="AlphaFoldDB" id="A0A444JNB1"/>
<comment type="caution">
    <text evidence="1">The sequence shown here is derived from an EMBL/GenBank/DDBJ whole genome shotgun (WGS) entry which is preliminary data.</text>
</comment>
<proteinExistence type="predicted"/>
<dbReference type="OrthoDB" id="1779770at2"/>
<evidence type="ECO:0000313" key="1">
    <source>
        <dbReference type="EMBL" id="RWX54574.1"/>
    </source>
</evidence>
<accession>A0A444JNB1</accession>
<organism evidence="1 2">
    <name type="scientific">Photobacterium chitinilyticum</name>
    <dbReference type="NCBI Taxonomy" id="2485123"/>
    <lineage>
        <taxon>Bacteria</taxon>
        <taxon>Pseudomonadati</taxon>
        <taxon>Pseudomonadota</taxon>
        <taxon>Gammaproteobacteria</taxon>
        <taxon>Vibrionales</taxon>
        <taxon>Vibrionaceae</taxon>
        <taxon>Photobacterium</taxon>
    </lineage>
</organism>